<name>A0ABQ3R1L6_9ACTN</name>
<dbReference type="InterPro" id="IPR003737">
    <property type="entry name" value="GlcNAc_PI_deacetylase-related"/>
</dbReference>
<keyword evidence="4" id="KW-1185">Reference proteome</keyword>
<dbReference type="Pfam" id="PF02585">
    <property type="entry name" value="PIG-L"/>
    <property type="match status" value="1"/>
</dbReference>
<feature type="compositionally biased region" description="Basic and acidic residues" evidence="2">
    <location>
        <begin position="253"/>
        <end position="265"/>
    </location>
</feature>
<dbReference type="PROSITE" id="PS51318">
    <property type="entry name" value="TAT"/>
    <property type="match status" value="1"/>
</dbReference>
<evidence type="ECO:0000313" key="3">
    <source>
        <dbReference type="EMBL" id="GHI43397.1"/>
    </source>
</evidence>
<dbReference type="SUPFAM" id="SSF89372">
    <property type="entry name" value="Fucose-specific lectin"/>
    <property type="match status" value="1"/>
</dbReference>
<evidence type="ECO:0008006" key="5">
    <source>
        <dbReference type="Google" id="ProtNLM"/>
    </source>
</evidence>
<dbReference type="Gene3D" id="2.120.10.70">
    <property type="entry name" value="Fucose-specific lectin"/>
    <property type="match status" value="1"/>
</dbReference>
<dbReference type="SUPFAM" id="SSF102588">
    <property type="entry name" value="LmbE-like"/>
    <property type="match status" value="1"/>
</dbReference>
<evidence type="ECO:0000256" key="2">
    <source>
        <dbReference type="SAM" id="MobiDB-lite"/>
    </source>
</evidence>
<evidence type="ECO:0000313" key="4">
    <source>
        <dbReference type="Proteomes" id="UP001050808"/>
    </source>
</evidence>
<gene>
    <name evidence="3" type="ORF">Sviol_78050</name>
</gene>
<dbReference type="PANTHER" id="PTHR12993:SF26">
    <property type="entry name" value="1D-MYO-INOSITOL 2-ACETAMIDO-2-DEOXY-ALPHA-D-GLUCOPYRANOSIDE DEACETYLASE"/>
    <property type="match status" value="1"/>
</dbReference>
<dbReference type="EMBL" id="BNDY01000020">
    <property type="protein sequence ID" value="GHI43397.1"/>
    <property type="molecule type" value="Genomic_DNA"/>
</dbReference>
<comment type="caution">
    <text evidence="3">The sequence shown here is derived from an EMBL/GenBank/DDBJ whole genome shotgun (WGS) entry which is preliminary data.</text>
</comment>
<proteinExistence type="predicted"/>
<feature type="region of interest" description="Disordered" evidence="2">
    <location>
        <begin position="238"/>
        <end position="265"/>
    </location>
</feature>
<sequence length="683" mass="72596">MGEMYVGETGRAAGPGRRAVLGGVAAAGVTAALAGCSVPSRGRERAAGAAEPLGAPPRTPLLLQILAHPDDDLYFMNPDTQHTLDSGVPLVSVYVTGGEANGDNRVVSDTSAPVYDKAAYSSARHQGLRQAYATLLGLDKYAPWQKSVAELRGGHRAEVNRLQHRGRSVELVFLNTAMHTPLGGRMGLPSLWEDHRLQLPVVIAEGSPLTRAKAYTYDDMVDVLAGILDDYAPTLVQTLDPDPDIQHSSPANRSHDSEQPGYSDHADHTAAASFAWAAMIRHAERGNAFLATAYRAYYNRHWPKNLPPKVLAEKAAHLVPYGGDKDWQCGNPGGCGDYNVGGKRPLTNWKGWVRSTHYRHPGSRLTLSGDGSYAYGVLGMRAVRWSRNGDDSWGDPEDLGGSPLAPVLGGAALPDGRQILFGLRFSSLQGRAGANTREIVYLEQALPGGKFGVWRGLGNPERGDDRGRRIGPPLALAAPDGRVHLFVRNADRGISSRVREADGTWSPWRDLGGESVQEGLSGVVDGRGRVHVFAAGADTVHHWTQAAPGKPLAPAPSRLPLAVDSVAPVPLGDGVQLLYRTSTDPGKALQDPGSPASPHLTSVRLDGSPTTSVTLDGYGPVGAASGFVLGADEQGILQLAHEQRVLKRAKGVVPVGLPTLYVRGGRALAVGLGVDARPWSWRP</sequence>
<dbReference type="Gene3D" id="3.40.50.10320">
    <property type="entry name" value="LmbE-like"/>
    <property type="match status" value="1"/>
</dbReference>
<dbReference type="InterPro" id="IPR006311">
    <property type="entry name" value="TAT_signal"/>
</dbReference>
<dbReference type="Proteomes" id="UP001050808">
    <property type="component" value="Unassembled WGS sequence"/>
</dbReference>
<dbReference type="InterPro" id="IPR024078">
    <property type="entry name" value="LmbE-like_dom_sf"/>
</dbReference>
<organism evidence="3 4">
    <name type="scientific">Streptomyces violascens</name>
    <dbReference type="NCBI Taxonomy" id="67381"/>
    <lineage>
        <taxon>Bacteria</taxon>
        <taxon>Bacillati</taxon>
        <taxon>Actinomycetota</taxon>
        <taxon>Actinomycetes</taxon>
        <taxon>Kitasatosporales</taxon>
        <taxon>Streptomycetaceae</taxon>
        <taxon>Streptomyces</taxon>
    </lineage>
</organism>
<keyword evidence="1" id="KW-0862">Zinc</keyword>
<reference evidence="3" key="1">
    <citation type="submission" date="2024-05" db="EMBL/GenBank/DDBJ databases">
        <title>Whole genome shotgun sequence of Streptomyces violascens NBRC 12920.</title>
        <authorList>
            <person name="Komaki H."/>
            <person name="Tamura T."/>
        </authorList>
    </citation>
    <scope>NUCLEOTIDE SEQUENCE</scope>
    <source>
        <strain evidence="3">NBRC 12920</strain>
    </source>
</reference>
<protein>
    <recommendedName>
        <fullName evidence="5">PIG-L family deacetylase</fullName>
    </recommendedName>
</protein>
<accession>A0ABQ3R1L6</accession>
<dbReference type="PANTHER" id="PTHR12993">
    <property type="entry name" value="N-ACETYLGLUCOSAMINYL-PHOSPHATIDYLINOSITOL DE-N-ACETYLASE-RELATED"/>
    <property type="match status" value="1"/>
</dbReference>
<evidence type="ECO:0000256" key="1">
    <source>
        <dbReference type="ARBA" id="ARBA00022833"/>
    </source>
</evidence>